<gene>
    <name evidence="24" type="primary">ccoP</name>
    <name evidence="24" type="ORF">PH603_16045</name>
</gene>
<evidence type="ECO:0000256" key="6">
    <source>
        <dbReference type="ARBA" id="ARBA00022519"/>
    </source>
</evidence>
<comment type="subcellular location">
    <subcellularLocation>
        <location evidence="1 19">Cell inner membrane</location>
    </subcellularLocation>
</comment>
<keyword evidence="18 19" id="KW-0472">Membrane</keyword>
<dbReference type="InterPro" id="IPR008168">
    <property type="entry name" value="Cyt_C_IC"/>
</dbReference>
<dbReference type="GO" id="GO:0005886">
    <property type="term" value="C:plasma membrane"/>
    <property type="evidence" value="ECO:0007669"/>
    <property type="project" value="UniProtKB-SubCell"/>
</dbReference>
<dbReference type="InterPro" id="IPR009056">
    <property type="entry name" value="Cyt_c-like_dom"/>
</dbReference>
<name>A0AAE9XRT3_9PROT</name>
<dbReference type="GO" id="GO:0016491">
    <property type="term" value="F:oxidoreductase activity"/>
    <property type="evidence" value="ECO:0007669"/>
    <property type="project" value="UniProtKB-KW"/>
</dbReference>
<dbReference type="RefSeq" id="WP_289503770.1">
    <property type="nucleotide sequence ID" value="NZ_CP116805.1"/>
</dbReference>
<keyword evidence="5 19" id="KW-1003">Cell membrane</keyword>
<protein>
    <recommendedName>
        <fullName evidence="19">Cbb3-type cytochrome c oxidase subunit</fullName>
    </recommendedName>
</protein>
<evidence type="ECO:0000256" key="7">
    <source>
        <dbReference type="ARBA" id="ARBA00022617"/>
    </source>
</evidence>
<evidence type="ECO:0000256" key="13">
    <source>
        <dbReference type="ARBA" id="ARBA00022982"/>
    </source>
</evidence>
<dbReference type="GO" id="GO:0009055">
    <property type="term" value="F:electron transfer activity"/>
    <property type="evidence" value="ECO:0007669"/>
    <property type="project" value="InterPro"/>
</dbReference>
<evidence type="ECO:0000256" key="2">
    <source>
        <dbReference type="ARBA" id="ARBA00004673"/>
    </source>
</evidence>
<keyword evidence="17 19" id="KW-0406">Ion transport</keyword>
<comment type="similarity">
    <text evidence="3 19">Belongs to the CcoP / FixP family.</text>
</comment>
<evidence type="ECO:0000256" key="17">
    <source>
        <dbReference type="ARBA" id="ARBA00023065"/>
    </source>
</evidence>
<comment type="subunit">
    <text evidence="19">Component of the cbb3-type cytochrome c oxidase.</text>
</comment>
<feature type="domain" description="Cytochrome c" evidence="23">
    <location>
        <begin position="212"/>
        <end position="293"/>
    </location>
</feature>
<comment type="cofactor">
    <cofactor evidence="19 21">
        <name>heme c</name>
        <dbReference type="ChEBI" id="CHEBI:61717"/>
    </cofactor>
    <text evidence="19 21">Binds 2 heme C groups per subunit.</text>
</comment>
<keyword evidence="15 19" id="KW-0560">Oxidoreductase</keyword>
<comment type="pathway">
    <text evidence="2 19">Energy metabolism; oxidative phosphorylation.</text>
</comment>
<feature type="binding site" description="axial binding residue" evidence="20">
    <location>
        <position position="132"/>
    </location>
    <ligand>
        <name>heme c</name>
        <dbReference type="ChEBI" id="CHEBI:61717"/>
        <label>1</label>
    </ligand>
    <ligandPart>
        <name>Fe</name>
        <dbReference type="ChEBI" id="CHEBI:18248"/>
    </ligandPart>
</feature>
<dbReference type="EMBL" id="CP116805">
    <property type="protein sequence ID" value="WCL54051.1"/>
    <property type="molecule type" value="Genomic_DNA"/>
</dbReference>
<feature type="binding site" description="axial binding residue" evidence="20">
    <location>
        <position position="270"/>
    </location>
    <ligand>
        <name>heme c</name>
        <dbReference type="ChEBI" id="CHEBI:61717"/>
        <label>1</label>
    </ligand>
    <ligandPart>
        <name>Fe</name>
        <dbReference type="ChEBI" id="CHEBI:18248"/>
    </ligandPart>
</feature>
<keyword evidence="13 19" id="KW-0249">Electron transport</keyword>
<dbReference type="Pfam" id="PF13442">
    <property type="entry name" value="Cytochrome_CBB3"/>
    <property type="match status" value="1"/>
</dbReference>
<evidence type="ECO:0000256" key="20">
    <source>
        <dbReference type="PIRSR" id="PIRSR000006-1"/>
    </source>
</evidence>
<evidence type="ECO:0000256" key="11">
    <source>
        <dbReference type="ARBA" id="ARBA00022737"/>
    </source>
</evidence>
<dbReference type="Gene3D" id="6.10.280.130">
    <property type="match status" value="1"/>
</dbReference>
<dbReference type="Gene3D" id="1.10.760.10">
    <property type="entry name" value="Cytochrome c-like domain"/>
    <property type="match status" value="2"/>
</dbReference>
<evidence type="ECO:0000256" key="14">
    <source>
        <dbReference type="ARBA" id="ARBA00022989"/>
    </source>
</evidence>
<evidence type="ECO:0000256" key="10">
    <source>
        <dbReference type="ARBA" id="ARBA00022723"/>
    </source>
</evidence>
<sequence>MSDKHEKDIDEISGVETTGHEWDGIKELNNPLPKWWLYTFYACILFAIGYTIVYPSWPFPSSDGWTYVKGTADYAQRTEVADEIGAVKAEQAKYVDEIRSADFAAITASDELHDFALQGGKAAFGDNCAGCHGSGAQGFKGFPNLNDDDWLWGGTIDAIYTTIQHGIRSETDPETRLSDMPRFLADGILDRDGVLDVTEYVLSLSGKSEDAARVARGAVVYEEQCAACHMEGGAGSHDLGAPKLADAIWLYGGDRAAIYETVAYARRGVMPAWAGRLDDATIKQLALYVYSLGGGEAAPMEGR</sequence>
<keyword evidence="10 19" id="KW-0479">Metal-binding</keyword>
<evidence type="ECO:0000313" key="25">
    <source>
        <dbReference type="Proteomes" id="UP001217500"/>
    </source>
</evidence>
<evidence type="ECO:0000256" key="21">
    <source>
        <dbReference type="PIRSR" id="PIRSR000006-2"/>
    </source>
</evidence>
<keyword evidence="12 19" id="KW-0375">Hydrogen ion transport</keyword>
<feature type="binding site" description="covalent" evidence="21">
    <location>
        <position position="228"/>
    </location>
    <ligand>
        <name>heme c</name>
        <dbReference type="ChEBI" id="CHEBI:61717"/>
        <label>2</label>
    </ligand>
</feature>
<keyword evidence="25" id="KW-1185">Reference proteome</keyword>
<evidence type="ECO:0000256" key="19">
    <source>
        <dbReference type="PIRNR" id="PIRNR000006"/>
    </source>
</evidence>
<comment type="function">
    <text evidence="19">C-type cytochrome. Part of the cbb3-type cytochrome c oxidase complex.</text>
</comment>
<feature type="binding site" description="axial binding residue" evidence="20">
    <location>
        <position position="180"/>
    </location>
    <ligand>
        <name>heme c</name>
        <dbReference type="ChEBI" id="CHEBI:61717"/>
        <label>2</label>
    </ligand>
    <ligandPart>
        <name>Fe</name>
        <dbReference type="ChEBI" id="CHEBI:18248"/>
    </ligandPart>
</feature>
<keyword evidence="16 19" id="KW-0408">Iron</keyword>
<dbReference type="InterPro" id="IPR038414">
    <property type="entry name" value="CcoP_N_sf"/>
</dbReference>
<evidence type="ECO:0000256" key="18">
    <source>
        <dbReference type="ARBA" id="ARBA00023136"/>
    </source>
</evidence>
<accession>A0AAE9XRT3</accession>
<feature type="binding site" description="axial binding residue" evidence="20">
    <location>
        <position position="229"/>
    </location>
    <ligand>
        <name>heme c</name>
        <dbReference type="ChEBI" id="CHEBI:61717"/>
        <label>2</label>
    </ligand>
    <ligandPart>
        <name>Fe</name>
        <dbReference type="ChEBI" id="CHEBI:18248"/>
    </ligandPart>
</feature>
<feature type="binding site" description="covalent" evidence="21">
    <location>
        <position position="128"/>
    </location>
    <ligand>
        <name>heme c</name>
        <dbReference type="ChEBI" id="CHEBI:61717"/>
        <label>1</label>
    </ligand>
</feature>
<dbReference type="PROSITE" id="PS51007">
    <property type="entry name" value="CYTC"/>
    <property type="match status" value="2"/>
</dbReference>
<evidence type="ECO:0000256" key="16">
    <source>
        <dbReference type="ARBA" id="ARBA00023004"/>
    </source>
</evidence>
<evidence type="ECO:0000256" key="5">
    <source>
        <dbReference type="ARBA" id="ARBA00022475"/>
    </source>
</evidence>
<dbReference type="PIRSF" id="PIRSF000006">
    <property type="entry name" value="Cbb3-Cox_fixP"/>
    <property type="match status" value="1"/>
</dbReference>
<evidence type="ECO:0000256" key="8">
    <source>
        <dbReference type="ARBA" id="ARBA00022660"/>
    </source>
</evidence>
<evidence type="ECO:0000256" key="9">
    <source>
        <dbReference type="ARBA" id="ARBA00022692"/>
    </source>
</evidence>
<reference evidence="24" key="1">
    <citation type="submission" date="2023-01" db="EMBL/GenBank/DDBJ databases">
        <title>The genome sequence of Kordiimonadaceae bacterium 6D33.</title>
        <authorList>
            <person name="Liu Y."/>
        </authorList>
    </citation>
    <scope>NUCLEOTIDE SEQUENCE</scope>
    <source>
        <strain evidence="24">6D33</strain>
    </source>
</reference>
<proteinExistence type="inferred from homology"/>
<dbReference type="PRINTS" id="PR00605">
    <property type="entry name" value="CYTCHROMECIC"/>
</dbReference>
<dbReference type="InterPro" id="IPR050597">
    <property type="entry name" value="Cytochrome_c_Oxidase_Subunit"/>
</dbReference>
<dbReference type="NCBIfam" id="TIGR00782">
    <property type="entry name" value="ccoP"/>
    <property type="match status" value="1"/>
</dbReference>
<dbReference type="InterPro" id="IPR032858">
    <property type="entry name" value="CcoP_N"/>
</dbReference>
<dbReference type="PANTHER" id="PTHR33751">
    <property type="entry name" value="CBB3-TYPE CYTOCHROME C OXIDASE SUBUNIT FIXP"/>
    <property type="match status" value="1"/>
</dbReference>
<organism evidence="24 25">
    <name type="scientific">Gimibacter soli</name>
    <dbReference type="NCBI Taxonomy" id="3024400"/>
    <lineage>
        <taxon>Bacteria</taxon>
        <taxon>Pseudomonadati</taxon>
        <taxon>Pseudomonadota</taxon>
        <taxon>Alphaproteobacteria</taxon>
        <taxon>Kordiimonadales</taxon>
        <taxon>Temperatibacteraceae</taxon>
        <taxon>Gimibacter</taxon>
    </lineage>
</organism>
<feature type="binding site" description="covalent" evidence="21">
    <location>
        <position position="131"/>
    </location>
    <ligand>
        <name>heme c</name>
        <dbReference type="ChEBI" id="CHEBI:61717"/>
        <label>1</label>
    </ligand>
</feature>
<keyword evidence="4 19" id="KW-0813">Transport</keyword>
<dbReference type="InterPro" id="IPR036909">
    <property type="entry name" value="Cyt_c-like_dom_sf"/>
</dbReference>
<evidence type="ECO:0000313" key="24">
    <source>
        <dbReference type="EMBL" id="WCL54051.1"/>
    </source>
</evidence>
<dbReference type="GO" id="GO:0020037">
    <property type="term" value="F:heme binding"/>
    <property type="evidence" value="ECO:0007669"/>
    <property type="project" value="InterPro"/>
</dbReference>
<evidence type="ECO:0000259" key="23">
    <source>
        <dbReference type="PROSITE" id="PS51007"/>
    </source>
</evidence>
<keyword evidence="14 22" id="KW-1133">Transmembrane helix</keyword>
<feature type="binding site" description="covalent" evidence="21">
    <location>
        <position position="225"/>
    </location>
    <ligand>
        <name>heme c</name>
        <dbReference type="ChEBI" id="CHEBI:61717"/>
        <label>2</label>
    </ligand>
</feature>
<dbReference type="GO" id="GO:1902600">
    <property type="term" value="P:proton transmembrane transport"/>
    <property type="evidence" value="ECO:0007669"/>
    <property type="project" value="UniProtKB-KW"/>
</dbReference>
<dbReference type="Proteomes" id="UP001217500">
    <property type="component" value="Chromosome"/>
</dbReference>
<dbReference type="Pfam" id="PF14715">
    <property type="entry name" value="FixP_N"/>
    <property type="match status" value="1"/>
</dbReference>
<keyword evidence="11" id="KW-0677">Repeat</keyword>
<feature type="transmembrane region" description="Helical" evidence="22">
    <location>
        <begin position="35"/>
        <end position="53"/>
    </location>
</feature>
<dbReference type="GO" id="GO:0005506">
    <property type="term" value="F:iron ion binding"/>
    <property type="evidence" value="ECO:0007669"/>
    <property type="project" value="InterPro"/>
</dbReference>
<evidence type="ECO:0000256" key="4">
    <source>
        <dbReference type="ARBA" id="ARBA00022448"/>
    </source>
</evidence>
<dbReference type="Pfam" id="PF00034">
    <property type="entry name" value="Cytochrom_C"/>
    <property type="match status" value="1"/>
</dbReference>
<dbReference type="SUPFAM" id="SSF46626">
    <property type="entry name" value="Cytochrome c"/>
    <property type="match status" value="2"/>
</dbReference>
<evidence type="ECO:0000256" key="3">
    <source>
        <dbReference type="ARBA" id="ARBA00006113"/>
    </source>
</evidence>
<keyword evidence="6 19" id="KW-0997">Cell inner membrane</keyword>
<feature type="domain" description="Cytochrome c" evidence="23">
    <location>
        <begin position="115"/>
        <end position="205"/>
    </location>
</feature>
<keyword evidence="8 19" id="KW-0679">Respiratory chain</keyword>
<dbReference type="PANTHER" id="PTHR33751:SF1">
    <property type="entry name" value="CBB3-TYPE CYTOCHROME C OXIDASE SUBUNIT FIXP"/>
    <property type="match status" value="1"/>
</dbReference>
<evidence type="ECO:0000256" key="12">
    <source>
        <dbReference type="ARBA" id="ARBA00022781"/>
    </source>
</evidence>
<keyword evidence="9 22" id="KW-0812">Transmembrane</keyword>
<evidence type="ECO:0000256" key="1">
    <source>
        <dbReference type="ARBA" id="ARBA00004533"/>
    </source>
</evidence>
<evidence type="ECO:0000256" key="22">
    <source>
        <dbReference type="SAM" id="Phobius"/>
    </source>
</evidence>
<evidence type="ECO:0000256" key="15">
    <source>
        <dbReference type="ARBA" id="ARBA00023002"/>
    </source>
</evidence>
<keyword evidence="7 19" id="KW-0349">Heme</keyword>
<dbReference type="KEGG" id="gso:PH603_16045"/>
<dbReference type="AlphaFoldDB" id="A0AAE9XRT3"/>
<dbReference type="InterPro" id="IPR004678">
    <property type="entry name" value="Cyt_c_oxidase_cbb3_su3"/>
</dbReference>